<dbReference type="InterPro" id="IPR029827">
    <property type="entry name" value="JDP1-like"/>
</dbReference>
<dbReference type="InterPro" id="IPR036869">
    <property type="entry name" value="J_dom_sf"/>
</dbReference>
<dbReference type="SMART" id="SM00271">
    <property type="entry name" value="DnaJ"/>
    <property type="match status" value="1"/>
</dbReference>
<feature type="domain" description="J" evidence="2">
    <location>
        <begin position="5"/>
        <end position="67"/>
    </location>
</feature>
<dbReference type="EMBL" id="CAJFDI010000003">
    <property type="protein sequence ID" value="CAD5220851.1"/>
    <property type="molecule type" value="Genomic_DNA"/>
</dbReference>
<dbReference type="Proteomes" id="UP000582659">
    <property type="component" value="Unassembled WGS sequence"/>
</dbReference>
<dbReference type="SMR" id="A0A1I7SUD0"/>
<dbReference type="Pfam" id="PF00226">
    <property type="entry name" value="DnaJ"/>
    <property type="match status" value="1"/>
</dbReference>
<sequence length="133" mass="15553">MNKEDLYSILGCTSAATTEQILTEYKARVRQFHPDKKDGTDSEFCRLQRAKEILTDPSKRRHYDTYLAMGTGMPLDEWMEHRERLQQTLHWANPSSPTPAIELKEKAGVEAEQPVDWKRHETSTINAFRNYRI</sequence>
<keyword evidence="5" id="KW-1185">Reference proteome</keyword>
<dbReference type="CDD" id="cd06257">
    <property type="entry name" value="DnaJ"/>
    <property type="match status" value="1"/>
</dbReference>
<dbReference type="AlphaFoldDB" id="A0A1I7SUD0"/>
<reference evidence="3" key="2">
    <citation type="submission" date="2020-09" db="EMBL/GenBank/DDBJ databases">
        <authorList>
            <person name="Kikuchi T."/>
        </authorList>
    </citation>
    <scope>NUCLEOTIDE SEQUENCE</scope>
    <source>
        <strain evidence="3">Ka4C1</strain>
    </source>
</reference>
<dbReference type="Proteomes" id="UP000095284">
    <property type="component" value="Unplaced"/>
</dbReference>
<evidence type="ECO:0000313" key="3">
    <source>
        <dbReference type="EMBL" id="CAD5220851.1"/>
    </source>
</evidence>
<reference evidence="6" key="1">
    <citation type="submission" date="2016-11" db="UniProtKB">
        <authorList>
            <consortium name="WormBaseParasite"/>
        </authorList>
    </citation>
    <scope>IDENTIFICATION</scope>
</reference>
<evidence type="ECO:0000313" key="5">
    <source>
        <dbReference type="Proteomes" id="UP000659654"/>
    </source>
</evidence>
<protein>
    <submittedName>
        <fullName evidence="3">(pine wood nematode) hypothetical protein</fullName>
    </submittedName>
    <submittedName>
        <fullName evidence="6">J domain-containing protein</fullName>
    </submittedName>
</protein>
<name>A0A1I7SUD0_BURXY</name>
<dbReference type="WBParaSite" id="BXY_1665200.1">
    <property type="protein sequence ID" value="BXY_1665200.1"/>
    <property type="gene ID" value="BXY_1665200"/>
</dbReference>
<dbReference type="Proteomes" id="UP000659654">
    <property type="component" value="Unassembled WGS sequence"/>
</dbReference>
<dbReference type="EMBL" id="CAJFCV020000003">
    <property type="protein sequence ID" value="CAG9107279.1"/>
    <property type="molecule type" value="Genomic_DNA"/>
</dbReference>
<organism evidence="4 6">
    <name type="scientific">Bursaphelenchus xylophilus</name>
    <name type="common">Pinewood nematode worm</name>
    <name type="synonym">Aphelenchoides xylophilus</name>
    <dbReference type="NCBI Taxonomy" id="6326"/>
    <lineage>
        <taxon>Eukaryota</taxon>
        <taxon>Metazoa</taxon>
        <taxon>Ecdysozoa</taxon>
        <taxon>Nematoda</taxon>
        <taxon>Chromadorea</taxon>
        <taxon>Rhabditida</taxon>
        <taxon>Tylenchina</taxon>
        <taxon>Tylenchomorpha</taxon>
        <taxon>Aphelenchoidea</taxon>
        <taxon>Aphelenchoididae</taxon>
        <taxon>Bursaphelenchus</taxon>
    </lineage>
</organism>
<dbReference type="Gene3D" id="1.10.287.110">
    <property type="entry name" value="DnaJ domain"/>
    <property type="match status" value="1"/>
</dbReference>
<dbReference type="eggNOG" id="KOG0691">
    <property type="taxonomic scope" value="Eukaryota"/>
</dbReference>
<evidence type="ECO:0000313" key="4">
    <source>
        <dbReference type="Proteomes" id="UP000095284"/>
    </source>
</evidence>
<proteinExistence type="predicted"/>
<evidence type="ECO:0000256" key="1">
    <source>
        <dbReference type="ARBA" id="ARBA00023186"/>
    </source>
</evidence>
<dbReference type="PANTHER" id="PTHR44500">
    <property type="entry name" value="DNAJ HOMOLOG SUBFAMILY C MEMBER 12"/>
    <property type="match status" value="1"/>
</dbReference>
<keyword evidence="1" id="KW-0143">Chaperone</keyword>
<dbReference type="SUPFAM" id="SSF46565">
    <property type="entry name" value="Chaperone J-domain"/>
    <property type="match status" value="1"/>
</dbReference>
<dbReference type="GO" id="GO:0005737">
    <property type="term" value="C:cytoplasm"/>
    <property type="evidence" value="ECO:0007669"/>
    <property type="project" value="TreeGrafter"/>
</dbReference>
<dbReference type="InterPro" id="IPR001623">
    <property type="entry name" value="DnaJ_domain"/>
</dbReference>
<dbReference type="PROSITE" id="PS50076">
    <property type="entry name" value="DNAJ_2"/>
    <property type="match status" value="1"/>
</dbReference>
<evidence type="ECO:0000259" key="2">
    <source>
        <dbReference type="PROSITE" id="PS50076"/>
    </source>
</evidence>
<accession>A0A1I7SUD0</accession>
<evidence type="ECO:0000313" key="6">
    <source>
        <dbReference type="WBParaSite" id="BXY_1665200.1"/>
    </source>
</evidence>
<gene>
    <name evidence="3" type="ORF">BXYJ_LOCUS6385</name>
</gene>
<dbReference type="PANTHER" id="PTHR44500:SF1">
    <property type="entry name" value="DNAJ HOMOLOG SUBFAMILY C MEMBER 12"/>
    <property type="match status" value="1"/>
</dbReference>
<dbReference type="OrthoDB" id="436519at2759"/>